<dbReference type="EMBL" id="CP089286">
    <property type="protein sequence ID" value="UTO55226.1"/>
    <property type="molecule type" value="Genomic_DNA"/>
</dbReference>
<name>A0A9Q9BU22_9RICK</name>
<evidence type="ECO:0000313" key="2">
    <source>
        <dbReference type="Proteomes" id="UP001059822"/>
    </source>
</evidence>
<sequence length="615" mass="70793">MIRKLNPLERKVCNIVCDVIEKKLNHGFITNFFEKLFTKKPKDSHSIAVFITESVLSIAINNTHGYIPTETFFNVMRYLDGVFIEQLKSNSHHDLLSLFYALDRYISLHPTEFKLDDLNQYIAFVNKNVHLVQKNALVISAVALLNGDNLCILTKKWFLIRALSNAIANIYVQHNNKTQEELSIEFETHNNLMTYFYQRDNILNMQLRAEESFQDEHPIIDKLLNTATKILSKLSYMPQMYITCIFAIFVTRTVDIMKFKDFVDKNNKSNSCNLPLSNSSYYSTSCEDFDFDEYFPQYGGIINALSTLVTTLTSVICLFASVPQMLFSKYRSDCILYYSMRRGLYNKSPIRPYSASLAIRWLSNMLIQFIDIFNNIYVKSLMQWYIIRSFVPLGVIENTQVMSEFYRVVSQSSAKLDSNGRFVLNRKYIFGTFVMAVALEYTTQALKYNGYLVTYNALGVPVKLIRVLSIIVPYVTNRVFYGISYHPELSKFLAFSSVRCISSPLVLPLFDNIQEIRYMSLITALDIILTVYADTQCSIIADAMFRNRIVISCIKDMKSYAELQDFTVLHSSRNMVDTPSVIRTTESPVHENVPGIISSPIIEPLEEQVSNHVSI</sequence>
<reference evidence="1" key="1">
    <citation type="journal article" date="2022" name="Microorganisms">
        <title>Assembly and Comparison of Ca. Neoehrlichia mikurensis Genomes.</title>
        <authorList>
            <person name="Azagi T."/>
            <person name="Dirks R.P."/>
            <person name="Yebra-Pimentel E.S."/>
            <person name="Schaap P.J."/>
            <person name="Koehorst J.J."/>
            <person name="Esser H.J."/>
            <person name="Sprong H."/>
        </authorList>
    </citation>
    <scope>NUCLEOTIDE SEQUENCE</scope>
    <source>
        <strain evidence="1">18-2837</strain>
    </source>
</reference>
<dbReference type="RefSeq" id="WP_254815576.1">
    <property type="nucleotide sequence ID" value="NZ_CP089286.1"/>
</dbReference>
<gene>
    <name evidence="1" type="ORF">LUA82_03465</name>
</gene>
<organism evidence="1 2">
    <name type="scientific">Neoehrlichia mikurensis</name>
    <dbReference type="NCBI Taxonomy" id="89586"/>
    <lineage>
        <taxon>Bacteria</taxon>
        <taxon>Pseudomonadati</taxon>
        <taxon>Pseudomonadota</taxon>
        <taxon>Alphaproteobacteria</taxon>
        <taxon>Rickettsiales</taxon>
        <taxon>Anaplasmataceae</taxon>
        <taxon>Candidatus Neoehrlichia</taxon>
    </lineage>
</organism>
<dbReference type="AlphaFoldDB" id="A0A9Q9BU22"/>
<dbReference type="Proteomes" id="UP001059822">
    <property type="component" value="Chromosome"/>
</dbReference>
<evidence type="ECO:0000313" key="1">
    <source>
        <dbReference type="EMBL" id="UTO55226.1"/>
    </source>
</evidence>
<proteinExistence type="predicted"/>
<accession>A0A9Q9BU22</accession>
<protein>
    <submittedName>
        <fullName evidence="1">Uncharacterized protein</fullName>
    </submittedName>
</protein>